<sequence length="77" mass="9617">MKIISSILLPFLLFVINWFYIPIKINVIKKETNKTDSLIYIIKNWIYTIFYSWFFFYYIIKNEYWRRGSIHFQAFTT</sequence>
<proteinExistence type="predicted"/>
<reference evidence="2" key="1">
    <citation type="submission" date="2014-01" db="EMBL/GenBank/DDBJ databases">
        <title>Draft genome sequence of highly nematicidal Bacillus thuringiensis DB27.</title>
        <authorList>
            <person name="Iatsenko I."/>
            <person name="Pickard D."/>
            <person name="Corton C."/>
            <person name="Dougan G."/>
            <person name="Sommer R.J."/>
        </authorList>
    </citation>
    <scope>NUCLEOTIDE SEQUENCE [LARGE SCALE GENOMIC DNA]</scope>
    <source>
        <strain evidence="2">DB27</strain>
    </source>
</reference>
<keyword evidence="1" id="KW-0812">Transmembrane</keyword>
<feature type="transmembrane region" description="Helical" evidence="1">
    <location>
        <begin position="37"/>
        <end position="60"/>
    </location>
</feature>
<gene>
    <name evidence="2" type="ORF">BTDB27_p000228</name>
</gene>
<keyword evidence="1" id="KW-0472">Membrane</keyword>
<evidence type="ECO:0000256" key="1">
    <source>
        <dbReference type="SAM" id="Phobius"/>
    </source>
</evidence>
<dbReference type="HOGENOM" id="CLU_2630920_0_0_9"/>
<keyword evidence="1" id="KW-1133">Transmembrane helix</keyword>
<protein>
    <submittedName>
        <fullName evidence="2">Uncharacterized protein</fullName>
    </submittedName>
</protein>
<feature type="transmembrane region" description="Helical" evidence="1">
    <location>
        <begin position="7"/>
        <end position="25"/>
    </location>
</feature>
<name>W8ZAT3_BACTU</name>
<dbReference type="EMBL" id="HG810024">
    <property type="protein sequence ID" value="CDN39565.1"/>
    <property type="molecule type" value="Genomic_DNA"/>
</dbReference>
<reference evidence="2" key="2">
    <citation type="submission" date="2014-01" db="EMBL/GenBank/DDBJ databases">
        <authorList>
            <person name="Aslett M."/>
        </authorList>
    </citation>
    <scope>NUCLEOTIDE SEQUENCE [LARGE SCALE GENOMIC DNA]</scope>
    <source>
        <strain evidence="2">DB27</strain>
    </source>
</reference>
<organism evidence="2">
    <name type="scientific">Bacillus thuringiensis DB27</name>
    <dbReference type="NCBI Taxonomy" id="1431339"/>
    <lineage>
        <taxon>Bacteria</taxon>
        <taxon>Bacillati</taxon>
        <taxon>Bacillota</taxon>
        <taxon>Bacilli</taxon>
        <taxon>Bacillales</taxon>
        <taxon>Bacillaceae</taxon>
        <taxon>Bacillus</taxon>
        <taxon>Bacillus cereus group</taxon>
    </lineage>
</organism>
<dbReference type="Proteomes" id="UP000030682">
    <property type="component" value="Unassembled WGS sequence"/>
</dbReference>
<dbReference type="AlphaFoldDB" id="W8ZAT3"/>
<evidence type="ECO:0000313" key="2">
    <source>
        <dbReference type="EMBL" id="CDN39565.1"/>
    </source>
</evidence>
<accession>W8ZAT3</accession>